<dbReference type="InterPro" id="IPR036249">
    <property type="entry name" value="Thioredoxin-like_sf"/>
</dbReference>
<evidence type="ECO:0000313" key="4">
    <source>
        <dbReference type="EMBL" id="EAZ91384.1"/>
    </source>
</evidence>
<dbReference type="eggNOG" id="COG3411">
    <property type="taxonomic scope" value="Bacteria"/>
</dbReference>
<dbReference type="Pfam" id="PF01257">
    <property type="entry name" value="2Fe-2S_thioredx"/>
    <property type="match status" value="1"/>
</dbReference>
<sequence>MSKTTTVSQFRLVGQLESFIIKKGDKIKYLRMKVEEKEYWLKIPKKLRSEIDINMIPGTWLEVTGNQEFKKKKGVFELEASQVKLLPHPDKPCAVIISETESSDTGKILVCQKSSCWKRGGESVCQQLEQKLEQQGLSDRVKVKLTGCLKQCKKGPNVVIMPHKARYCQVQPREVEQLLNKHFTT</sequence>
<keyword evidence="3" id="KW-0411">Iron-sulfur</keyword>
<organism evidence="4 5">
    <name type="scientific">Crocosphaera chwakensis CCY0110</name>
    <dbReference type="NCBI Taxonomy" id="391612"/>
    <lineage>
        <taxon>Bacteria</taxon>
        <taxon>Bacillati</taxon>
        <taxon>Cyanobacteriota</taxon>
        <taxon>Cyanophyceae</taxon>
        <taxon>Oscillatoriophycideae</taxon>
        <taxon>Chroococcales</taxon>
        <taxon>Aphanothecaceae</taxon>
        <taxon>Crocosphaera</taxon>
        <taxon>Crocosphaera chwakensis</taxon>
    </lineage>
</organism>
<dbReference type="AlphaFoldDB" id="A3IQ44"/>
<dbReference type="CDD" id="cd02980">
    <property type="entry name" value="TRX_Fd_family"/>
    <property type="match status" value="1"/>
</dbReference>
<dbReference type="EMBL" id="AAXW01000014">
    <property type="protein sequence ID" value="EAZ91384.1"/>
    <property type="molecule type" value="Genomic_DNA"/>
</dbReference>
<keyword evidence="1" id="KW-0479">Metal-binding</keyword>
<dbReference type="OrthoDB" id="465045at2"/>
<evidence type="ECO:0000313" key="5">
    <source>
        <dbReference type="Proteomes" id="UP000003781"/>
    </source>
</evidence>
<gene>
    <name evidence="4" type="ORF">CY0110_05422</name>
</gene>
<dbReference type="PANTHER" id="PTHR43578">
    <property type="entry name" value="NADH-QUINONE OXIDOREDUCTASE SUBUNIT F"/>
    <property type="match status" value="1"/>
</dbReference>
<dbReference type="GO" id="GO:0046872">
    <property type="term" value="F:metal ion binding"/>
    <property type="evidence" value="ECO:0007669"/>
    <property type="project" value="UniProtKB-KW"/>
</dbReference>
<dbReference type="Proteomes" id="UP000003781">
    <property type="component" value="Unassembled WGS sequence"/>
</dbReference>
<evidence type="ECO:0008006" key="6">
    <source>
        <dbReference type="Google" id="ProtNLM"/>
    </source>
</evidence>
<keyword evidence="5" id="KW-1185">Reference proteome</keyword>
<evidence type="ECO:0000256" key="1">
    <source>
        <dbReference type="ARBA" id="ARBA00022723"/>
    </source>
</evidence>
<accession>A3IQ44</accession>
<dbReference type="RefSeq" id="WP_008275509.1">
    <property type="nucleotide sequence ID" value="NZ_AAXW01000014.1"/>
</dbReference>
<dbReference type="PANTHER" id="PTHR43578:SF3">
    <property type="entry name" value="NADH-QUINONE OXIDOREDUCTASE SUBUNIT F"/>
    <property type="match status" value="1"/>
</dbReference>
<comment type="caution">
    <text evidence="4">The sequence shown here is derived from an EMBL/GenBank/DDBJ whole genome shotgun (WGS) entry which is preliminary data.</text>
</comment>
<proteinExistence type="predicted"/>
<name>A3IQ44_9CHRO</name>
<protein>
    <recommendedName>
        <fullName evidence="6">Iron-sulfur cluster-binding protein like protein</fullName>
    </recommendedName>
</protein>
<reference evidence="4 5" key="1">
    <citation type="submission" date="2007-03" db="EMBL/GenBank/DDBJ databases">
        <authorList>
            <person name="Stal L."/>
            <person name="Ferriera S."/>
            <person name="Johnson J."/>
            <person name="Kravitz S."/>
            <person name="Beeson K."/>
            <person name="Sutton G."/>
            <person name="Rogers Y.-H."/>
            <person name="Friedman R."/>
            <person name="Frazier M."/>
            <person name="Venter J.C."/>
        </authorList>
    </citation>
    <scope>NUCLEOTIDE SEQUENCE [LARGE SCALE GENOMIC DNA]</scope>
    <source>
        <strain evidence="4 5">CCY0110</strain>
    </source>
</reference>
<evidence type="ECO:0000256" key="3">
    <source>
        <dbReference type="ARBA" id="ARBA00023014"/>
    </source>
</evidence>
<dbReference type="GO" id="GO:0051536">
    <property type="term" value="F:iron-sulfur cluster binding"/>
    <property type="evidence" value="ECO:0007669"/>
    <property type="project" value="UniProtKB-KW"/>
</dbReference>
<dbReference type="Gene3D" id="3.40.30.10">
    <property type="entry name" value="Glutaredoxin"/>
    <property type="match status" value="1"/>
</dbReference>
<evidence type="ECO:0000256" key="2">
    <source>
        <dbReference type="ARBA" id="ARBA00023004"/>
    </source>
</evidence>
<dbReference type="SUPFAM" id="SSF52833">
    <property type="entry name" value="Thioredoxin-like"/>
    <property type="match status" value="1"/>
</dbReference>
<keyword evidence="2" id="KW-0408">Iron</keyword>